<keyword evidence="2" id="KW-1185">Reference proteome</keyword>
<sequence length="92" mass="10279">MNDQPNLTTETAPEAVRDVPPSAKLVVKVLTHEGSLTQSRLATETMLPARTVRYALNQLEDRDLVTSEISFMDARQKVYSLNDEQFEVAASQ</sequence>
<proteinExistence type="predicted"/>
<dbReference type="CDD" id="cd00090">
    <property type="entry name" value="HTH_ARSR"/>
    <property type="match status" value="1"/>
</dbReference>
<accession>A0A1I0MLF7</accession>
<dbReference type="InterPro" id="IPR036390">
    <property type="entry name" value="WH_DNA-bd_sf"/>
</dbReference>
<dbReference type="OrthoDB" id="350804at2157"/>
<organism evidence="1 2">
    <name type="scientific">Natrinema salifodinae</name>
    <dbReference type="NCBI Taxonomy" id="1202768"/>
    <lineage>
        <taxon>Archaea</taxon>
        <taxon>Methanobacteriati</taxon>
        <taxon>Methanobacteriota</taxon>
        <taxon>Stenosarchaea group</taxon>
        <taxon>Halobacteria</taxon>
        <taxon>Halobacteriales</taxon>
        <taxon>Natrialbaceae</taxon>
        <taxon>Natrinema</taxon>
    </lineage>
</organism>
<dbReference type="AlphaFoldDB" id="A0A1I0MLF7"/>
<dbReference type="InterPro" id="IPR036388">
    <property type="entry name" value="WH-like_DNA-bd_sf"/>
</dbReference>
<dbReference type="InterPro" id="IPR011991">
    <property type="entry name" value="ArsR-like_HTH"/>
</dbReference>
<gene>
    <name evidence="1" type="ORF">SAMN05216285_1042</name>
</gene>
<dbReference type="EMBL" id="FOIS01000001">
    <property type="protein sequence ID" value="SEV88401.1"/>
    <property type="molecule type" value="Genomic_DNA"/>
</dbReference>
<dbReference type="STRING" id="1202768.SAMN05216285_1042"/>
<evidence type="ECO:0008006" key="3">
    <source>
        <dbReference type="Google" id="ProtNLM"/>
    </source>
</evidence>
<dbReference type="eggNOG" id="arCOG00394">
    <property type="taxonomic scope" value="Archaea"/>
</dbReference>
<dbReference type="RefSeq" id="WP_049990476.1">
    <property type="nucleotide sequence ID" value="NZ_FOIS01000001.1"/>
</dbReference>
<dbReference type="Gene3D" id="1.10.10.10">
    <property type="entry name" value="Winged helix-like DNA-binding domain superfamily/Winged helix DNA-binding domain"/>
    <property type="match status" value="1"/>
</dbReference>
<protein>
    <recommendedName>
        <fullName evidence="3">Winged helix-turn-helix DNA-binding</fullName>
    </recommendedName>
</protein>
<reference evidence="2" key="1">
    <citation type="submission" date="2016-10" db="EMBL/GenBank/DDBJ databases">
        <authorList>
            <person name="Varghese N."/>
        </authorList>
    </citation>
    <scope>NUCLEOTIDE SEQUENCE [LARGE SCALE GENOMIC DNA]</scope>
    <source>
        <strain evidence="2">CGMCC 1.12284</strain>
    </source>
</reference>
<dbReference type="SUPFAM" id="SSF46785">
    <property type="entry name" value="Winged helix' DNA-binding domain"/>
    <property type="match status" value="1"/>
</dbReference>
<name>A0A1I0MLF7_9EURY</name>
<evidence type="ECO:0000313" key="1">
    <source>
        <dbReference type="EMBL" id="SEV88401.1"/>
    </source>
</evidence>
<evidence type="ECO:0000313" key="2">
    <source>
        <dbReference type="Proteomes" id="UP000183275"/>
    </source>
</evidence>
<dbReference type="Proteomes" id="UP000183275">
    <property type="component" value="Unassembled WGS sequence"/>
</dbReference>